<dbReference type="NCBIfam" id="TIGR01439">
    <property type="entry name" value="lp_hng_hel_AbrB"/>
    <property type="match status" value="1"/>
</dbReference>
<dbReference type="EMBL" id="CP117255">
    <property type="protein sequence ID" value="WFR97203.1"/>
    <property type="molecule type" value="Genomic_DNA"/>
</dbReference>
<dbReference type="Proteomes" id="UP000249499">
    <property type="component" value="Chromosome"/>
</dbReference>
<dbReference type="SMART" id="SM00966">
    <property type="entry name" value="SpoVT_AbrB"/>
    <property type="match status" value="1"/>
</dbReference>
<accession>A0AAF1KJU9</accession>
<reference evidence="3" key="2">
    <citation type="journal article" date="2023" name="MicrobiologyOpen">
        <title>Genomics of the tumorigenes clade of the family Rhizobiaceae and description of Rhizobium rhododendri sp. nov.</title>
        <authorList>
            <person name="Kuzmanovic N."/>
            <person name="diCenzo G.C."/>
            <person name="Bunk B."/>
            <person name="Sproeer C."/>
            <person name="Fruehling A."/>
            <person name="Neumann-Schaal M."/>
            <person name="Overmann J."/>
            <person name="Smalla K."/>
        </authorList>
    </citation>
    <scope>NUCLEOTIDE SEQUENCE [LARGE SCALE GENOMIC DNA]</scope>
    <source>
        <strain evidence="3">1078</strain>
    </source>
</reference>
<name>A0AAF1KJU9_9HYPH</name>
<sequence length="102" mass="11336">MATAIMSKTGAVILPKEVRDAHGLEPGAEFEIIDGGGEITLRLVDRTPETSTHRVKVADFLAQRVHYNGPPLTEDLSRQAIDKVAIDDWKRLERQWNGDKGD</sequence>
<dbReference type="InterPro" id="IPR007159">
    <property type="entry name" value="SpoVT-AbrB_dom"/>
</dbReference>
<evidence type="ECO:0000259" key="1">
    <source>
        <dbReference type="SMART" id="SM00966"/>
    </source>
</evidence>
<feature type="domain" description="SpoVT-AbrB" evidence="1">
    <location>
        <begin position="4"/>
        <end position="49"/>
    </location>
</feature>
<keyword evidence="2" id="KW-0238">DNA-binding</keyword>
<dbReference type="Gene3D" id="2.10.260.10">
    <property type="match status" value="1"/>
</dbReference>
<dbReference type="GO" id="GO:0003677">
    <property type="term" value="F:DNA binding"/>
    <property type="evidence" value="ECO:0007669"/>
    <property type="project" value="UniProtKB-KW"/>
</dbReference>
<dbReference type="AlphaFoldDB" id="A0AAF1KJU9"/>
<dbReference type="Pfam" id="PF04014">
    <property type="entry name" value="MazE_antitoxin"/>
    <property type="match status" value="1"/>
</dbReference>
<evidence type="ECO:0000313" key="3">
    <source>
        <dbReference type="Proteomes" id="UP000249499"/>
    </source>
</evidence>
<protein>
    <submittedName>
        <fullName evidence="2">AbrB/MazE/SpoVT family DNA-binding domain-containing protein</fullName>
    </submittedName>
</protein>
<dbReference type="KEGG" id="rtu:PR017_08925"/>
<dbReference type="RefSeq" id="WP_111222902.1">
    <property type="nucleotide sequence ID" value="NZ_CP117255.1"/>
</dbReference>
<proteinExistence type="predicted"/>
<reference evidence="2 3" key="1">
    <citation type="journal article" date="2018" name="Sci. Rep.">
        <title>Rhizobium tumorigenes sp. nov., a novel plant tumorigenic bacterium isolated from cane gall tumors on thornless blackberry.</title>
        <authorList>
            <person name="Kuzmanovi N."/>
            <person name="Smalla K."/>
            <person name="Gronow S."/>
            <person name="PuBawska J."/>
        </authorList>
    </citation>
    <scope>NUCLEOTIDE SEQUENCE [LARGE SCALE GENOMIC DNA]</scope>
    <source>
        <strain evidence="2 3">1078</strain>
    </source>
</reference>
<organism evidence="2 3">
    <name type="scientific">Rhizobium tumorigenes</name>
    <dbReference type="NCBI Taxonomy" id="2041385"/>
    <lineage>
        <taxon>Bacteria</taxon>
        <taxon>Pseudomonadati</taxon>
        <taxon>Pseudomonadota</taxon>
        <taxon>Alphaproteobacteria</taxon>
        <taxon>Hyphomicrobiales</taxon>
        <taxon>Rhizobiaceae</taxon>
        <taxon>Rhizobium/Agrobacterium group</taxon>
        <taxon>Rhizobium</taxon>
    </lineage>
</organism>
<keyword evidence="3" id="KW-1185">Reference proteome</keyword>
<dbReference type="InterPro" id="IPR037914">
    <property type="entry name" value="SpoVT-AbrB_sf"/>
</dbReference>
<evidence type="ECO:0000313" key="2">
    <source>
        <dbReference type="EMBL" id="WFR97203.1"/>
    </source>
</evidence>
<dbReference type="SUPFAM" id="SSF89447">
    <property type="entry name" value="AbrB/MazE/MraZ-like"/>
    <property type="match status" value="1"/>
</dbReference>
<gene>
    <name evidence="2" type="ORF">PR017_08925</name>
</gene>